<feature type="transmembrane region" description="Helical" evidence="1">
    <location>
        <begin position="157"/>
        <end position="180"/>
    </location>
</feature>
<feature type="transmembrane region" description="Helical" evidence="1">
    <location>
        <begin position="200"/>
        <end position="226"/>
    </location>
</feature>
<accession>A0A183IJR3</accession>
<reference evidence="4" key="1">
    <citation type="submission" date="2016-06" db="UniProtKB">
        <authorList>
            <consortium name="WormBaseParasite"/>
        </authorList>
    </citation>
    <scope>IDENTIFICATION</scope>
</reference>
<feature type="transmembrane region" description="Helical" evidence="1">
    <location>
        <begin position="81"/>
        <end position="106"/>
    </location>
</feature>
<proteinExistence type="predicted"/>
<keyword evidence="1" id="KW-1133">Transmembrane helix</keyword>
<dbReference type="EMBL" id="UZAM01007994">
    <property type="protein sequence ID" value="VDP02601.1"/>
    <property type="molecule type" value="Genomic_DNA"/>
</dbReference>
<dbReference type="AlphaFoldDB" id="A0A183IJR3"/>
<keyword evidence="1" id="KW-0472">Membrane</keyword>
<keyword evidence="3" id="KW-1185">Reference proteome</keyword>
<protein>
    <submittedName>
        <fullName evidence="4">G_PROTEIN_RECEP_F1_2 domain-containing protein</fullName>
    </submittedName>
</protein>
<dbReference type="Proteomes" id="UP000270296">
    <property type="component" value="Unassembled WGS sequence"/>
</dbReference>
<evidence type="ECO:0000256" key="1">
    <source>
        <dbReference type="SAM" id="Phobius"/>
    </source>
</evidence>
<keyword evidence="1" id="KW-0812">Transmembrane</keyword>
<feature type="transmembrane region" description="Helical" evidence="1">
    <location>
        <begin position="46"/>
        <end position="69"/>
    </location>
</feature>
<evidence type="ECO:0000313" key="2">
    <source>
        <dbReference type="EMBL" id="VDP02601.1"/>
    </source>
</evidence>
<reference evidence="2 3" key="2">
    <citation type="submission" date="2018-11" db="EMBL/GenBank/DDBJ databases">
        <authorList>
            <consortium name="Pathogen Informatics"/>
        </authorList>
    </citation>
    <scope>NUCLEOTIDE SEQUENCE [LARGE SCALE GENOMIC DNA]</scope>
</reference>
<organism evidence="4">
    <name type="scientific">Soboliphyme baturini</name>
    <dbReference type="NCBI Taxonomy" id="241478"/>
    <lineage>
        <taxon>Eukaryota</taxon>
        <taxon>Metazoa</taxon>
        <taxon>Ecdysozoa</taxon>
        <taxon>Nematoda</taxon>
        <taxon>Enoplea</taxon>
        <taxon>Dorylaimia</taxon>
        <taxon>Dioctophymatida</taxon>
        <taxon>Dioctophymatoidea</taxon>
        <taxon>Soboliphymatidae</taxon>
        <taxon>Soboliphyme</taxon>
    </lineage>
</organism>
<dbReference type="WBParaSite" id="SBAD_0000403001-mRNA-1">
    <property type="protein sequence ID" value="SBAD_0000403001-mRNA-1"/>
    <property type="gene ID" value="SBAD_0000403001"/>
</dbReference>
<evidence type="ECO:0000313" key="3">
    <source>
        <dbReference type="Proteomes" id="UP000270296"/>
    </source>
</evidence>
<feature type="transmembrane region" description="Helical" evidence="1">
    <location>
        <begin position="126"/>
        <end position="145"/>
    </location>
</feature>
<feature type="transmembrane region" description="Helical" evidence="1">
    <location>
        <begin position="247"/>
        <end position="269"/>
    </location>
</feature>
<gene>
    <name evidence="2" type="ORF">SBAD_LOCUS3859</name>
</gene>
<dbReference type="SUPFAM" id="SSF81321">
    <property type="entry name" value="Family A G protein-coupled receptor-like"/>
    <property type="match status" value="1"/>
</dbReference>
<name>A0A183IJR3_9BILA</name>
<evidence type="ECO:0000313" key="4">
    <source>
        <dbReference type="WBParaSite" id="SBAD_0000403001-mRNA-1"/>
    </source>
</evidence>
<dbReference type="OrthoDB" id="5914712at2759"/>
<sequence>MSQLKATPYCLFNSTWDYGVAAEAMDKFNNSVILVHFDLPPAALLYAGWLLAACSFVGLGLHIHIIQIICQERMWITNSYLIWFVSQSAADIINLTIYVYGASVVLCSSSVGVGKIINLVYHLRLFHYPFIIITRFLGVLYPHWYPYIAEHTLHIVFGLWLLASLIGFLLVQNSINWLYFHPLKMNWVLLRRDALYLAMATYWTVLPVICGTASLALYLCCVWILARRAKRIKNTSVPQTRQAGKNLIVVGLTTSVILLLDTLFWRINVNYSLKIIWWSSISLSFIEVVQSSSDALLILLICHEIRSKSFIFKRCFLIETLSLCPSVKNFQAVNVRS</sequence>